<evidence type="ECO:0000313" key="3">
    <source>
        <dbReference type="Proteomes" id="UP000296159"/>
    </source>
</evidence>
<protein>
    <submittedName>
        <fullName evidence="2">Fimbrial protein</fullName>
    </submittedName>
</protein>
<dbReference type="PANTHER" id="PTHR40278:SF1">
    <property type="entry name" value="DNA UTILIZATION PROTEIN HOFN"/>
    <property type="match status" value="1"/>
</dbReference>
<keyword evidence="1" id="KW-0472">Membrane</keyword>
<dbReference type="RefSeq" id="WP_136166866.1">
    <property type="nucleotide sequence ID" value="NZ_KZ819080.1"/>
</dbReference>
<comment type="caution">
    <text evidence="2">The sequence shown here is derived from an EMBL/GenBank/DDBJ whole genome shotgun (WGS) entry which is preliminary data.</text>
</comment>
<name>A0A2U1TZD7_9GAMM</name>
<sequence length="189" mass="22454">MLLVNLLPWRQRRLRRRARNWLMLLLLQLALIAVMLGGVYRVWQQQRLMLQHQLSDMSAQRRQLTAQYRQTRQTWNKLRDYRAQRDADAAGVRHNQRYLKLLEQMASMMPRRLWLTDVVDRGERLVISGLSESYGDIVDLNRSLGRHPALGQVRVLQASRQQSERSLLRFSLQADWAPVGLWRDGRRDD</sequence>
<proteinExistence type="predicted"/>
<evidence type="ECO:0000256" key="1">
    <source>
        <dbReference type="SAM" id="Phobius"/>
    </source>
</evidence>
<gene>
    <name evidence="2" type="ORF">DDT56_13040</name>
</gene>
<dbReference type="InterPro" id="IPR007813">
    <property type="entry name" value="PilN"/>
</dbReference>
<dbReference type="EMBL" id="QDKH01000013">
    <property type="protein sequence ID" value="PWC14761.1"/>
    <property type="molecule type" value="Genomic_DNA"/>
</dbReference>
<reference evidence="2 3" key="1">
    <citation type="submission" date="2018-04" db="EMBL/GenBank/DDBJ databases">
        <title>Brenneria corticis sp.nov.</title>
        <authorList>
            <person name="Li Y."/>
        </authorList>
    </citation>
    <scope>NUCLEOTIDE SEQUENCE [LARGE SCALE GENOMIC DNA]</scope>
    <source>
        <strain evidence="2 3">CFCC 11842</strain>
    </source>
</reference>
<feature type="transmembrane region" description="Helical" evidence="1">
    <location>
        <begin position="21"/>
        <end position="43"/>
    </location>
</feature>
<dbReference type="AlphaFoldDB" id="A0A2U1TZD7"/>
<keyword evidence="1" id="KW-0812">Transmembrane</keyword>
<keyword evidence="1" id="KW-1133">Transmembrane helix</keyword>
<organism evidence="2 3">
    <name type="scientific">Brenneria corticis</name>
    <dbReference type="NCBI Taxonomy" id="2173106"/>
    <lineage>
        <taxon>Bacteria</taxon>
        <taxon>Pseudomonadati</taxon>
        <taxon>Pseudomonadota</taxon>
        <taxon>Gammaproteobacteria</taxon>
        <taxon>Enterobacterales</taxon>
        <taxon>Pectobacteriaceae</taxon>
        <taxon>Brenneria</taxon>
    </lineage>
</organism>
<dbReference type="Pfam" id="PF05137">
    <property type="entry name" value="PilN"/>
    <property type="match status" value="1"/>
</dbReference>
<keyword evidence="3" id="KW-1185">Reference proteome</keyword>
<evidence type="ECO:0000313" key="2">
    <source>
        <dbReference type="EMBL" id="PWC14761.1"/>
    </source>
</evidence>
<dbReference type="Proteomes" id="UP000296159">
    <property type="component" value="Unassembled WGS sequence"/>
</dbReference>
<dbReference type="InterPro" id="IPR052534">
    <property type="entry name" value="Extracell_DNA_Util/SecSys_Comp"/>
</dbReference>
<dbReference type="PANTHER" id="PTHR40278">
    <property type="entry name" value="DNA UTILIZATION PROTEIN HOFN"/>
    <property type="match status" value="1"/>
</dbReference>
<accession>A0A2U1TZD7</accession>